<organism evidence="1 2">
    <name type="scientific">Rhizobium loti</name>
    <name type="common">Mesorhizobium loti</name>
    <dbReference type="NCBI Taxonomy" id="381"/>
    <lineage>
        <taxon>Bacteria</taxon>
        <taxon>Pseudomonadati</taxon>
        <taxon>Pseudomonadota</taxon>
        <taxon>Alphaproteobacteria</taxon>
        <taxon>Hyphomicrobiales</taxon>
        <taxon>Phyllobacteriaceae</taxon>
        <taxon>Mesorhizobium</taxon>
    </lineage>
</organism>
<evidence type="ECO:0000313" key="1">
    <source>
        <dbReference type="EMBL" id="PWJ90802.1"/>
    </source>
</evidence>
<sequence>MPYAVETCPDDVDRLKTLLHSLGEEGSRIVNVIWQPTRDILMENGPFTQPSGYIIILEYPS</sequence>
<dbReference type="Proteomes" id="UP000245631">
    <property type="component" value="Unassembled WGS sequence"/>
</dbReference>
<name>A0A8E3B4P0_RHILI</name>
<reference evidence="1 2" key="1">
    <citation type="submission" date="2018-05" db="EMBL/GenBank/DDBJ databases">
        <title>Genomic Encyclopedia of Type Strains, Phase IV (KMG-IV): sequencing the most valuable type-strain genomes for metagenomic binning, comparative biology and taxonomic classification.</title>
        <authorList>
            <person name="Goeker M."/>
        </authorList>
    </citation>
    <scope>NUCLEOTIDE SEQUENCE [LARGE SCALE GENOMIC DNA]</scope>
    <source>
        <strain evidence="1 2">DSM 2626</strain>
    </source>
</reference>
<dbReference type="AlphaFoldDB" id="A0A8E3B4P0"/>
<comment type="caution">
    <text evidence="1">The sequence shown here is derived from an EMBL/GenBank/DDBJ whole genome shotgun (WGS) entry which is preliminary data.</text>
</comment>
<accession>A0A8E3B4P0</accession>
<proteinExistence type="predicted"/>
<protein>
    <submittedName>
        <fullName evidence="1">Uncharacterized protein</fullName>
    </submittedName>
</protein>
<dbReference type="EMBL" id="QGGH01000004">
    <property type="protein sequence ID" value="PWJ90802.1"/>
    <property type="molecule type" value="Genomic_DNA"/>
</dbReference>
<evidence type="ECO:0000313" key="2">
    <source>
        <dbReference type="Proteomes" id="UP000245631"/>
    </source>
</evidence>
<gene>
    <name evidence="1" type="ORF">C8D77_104144</name>
</gene>